<keyword evidence="3" id="KW-1185">Reference proteome</keyword>
<feature type="signal peptide" evidence="1">
    <location>
        <begin position="1"/>
        <end position="16"/>
    </location>
</feature>
<gene>
    <name evidence="2" type="ORF">VFPPC_14111</name>
</gene>
<accession>A0A179F5H1</accession>
<evidence type="ECO:0000313" key="2">
    <source>
        <dbReference type="EMBL" id="OAQ60676.1"/>
    </source>
</evidence>
<evidence type="ECO:0000256" key="1">
    <source>
        <dbReference type="SAM" id="SignalP"/>
    </source>
</evidence>
<dbReference type="KEGG" id="pchm:VFPPC_14111"/>
<dbReference type="AlphaFoldDB" id="A0A179F5H1"/>
<sequence length="169" mass="17837">MKYIVAIIALATAANAVGCWPSIACHNGGDDTCNRVCIRQGNPKGGRCLPRDGCPGSNICACFPRKRSAGAIDGDEALINDPNLYAEVFGSDAKPPEKRSEEPVNEVVSRDAAHAAVADIVSRDVDARSLCCSLLPPAKGLCCDQHCTHIQFPGGQCSDKDICVCNPRP</sequence>
<reference evidence="2 3" key="1">
    <citation type="journal article" date="2016" name="PLoS Pathog.">
        <title>Biosynthesis of antibiotic leucinostatins in bio-control fungus Purpureocillium lilacinum and their inhibition on phytophthora revealed by genome mining.</title>
        <authorList>
            <person name="Wang G."/>
            <person name="Liu Z."/>
            <person name="Lin R."/>
            <person name="Li E."/>
            <person name="Mao Z."/>
            <person name="Ling J."/>
            <person name="Yang Y."/>
            <person name="Yin W.B."/>
            <person name="Xie B."/>
        </authorList>
    </citation>
    <scope>NUCLEOTIDE SEQUENCE [LARGE SCALE GENOMIC DNA]</scope>
    <source>
        <strain evidence="2">170</strain>
    </source>
</reference>
<dbReference type="EMBL" id="LSBJ02000008">
    <property type="protein sequence ID" value="OAQ60676.1"/>
    <property type="molecule type" value="Genomic_DNA"/>
</dbReference>
<organism evidence="2 3">
    <name type="scientific">Pochonia chlamydosporia 170</name>
    <dbReference type="NCBI Taxonomy" id="1380566"/>
    <lineage>
        <taxon>Eukaryota</taxon>
        <taxon>Fungi</taxon>
        <taxon>Dikarya</taxon>
        <taxon>Ascomycota</taxon>
        <taxon>Pezizomycotina</taxon>
        <taxon>Sordariomycetes</taxon>
        <taxon>Hypocreomycetidae</taxon>
        <taxon>Hypocreales</taxon>
        <taxon>Clavicipitaceae</taxon>
        <taxon>Pochonia</taxon>
    </lineage>
</organism>
<protein>
    <submittedName>
        <fullName evidence="2">Arthropod defensin domain-containing protein</fullName>
    </submittedName>
</protein>
<feature type="chain" id="PRO_5008101259" evidence="1">
    <location>
        <begin position="17"/>
        <end position="169"/>
    </location>
</feature>
<comment type="caution">
    <text evidence="2">The sequence shown here is derived from an EMBL/GenBank/DDBJ whole genome shotgun (WGS) entry which is preliminary data.</text>
</comment>
<evidence type="ECO:0000313" key="3">
    <source>
        <dbReference type="Proteomes" id="UP000078397"/>
    </source>
</evidence>
<name>A0A179F5H1_METCM</name>
<keyword evidence="1" id="KW-0732">Signal</keyword>
<dbReference type="OrthoDB" id="4602046at2759"/>
<dbReference type="GeneID" id="28855875"/>
<dbReference type="RefSeq" id="XP_018138554.1">
    <property type="nucleotide sequence ID" value="XM_018291881.1"/>
</dbReference>
<dbReference type="Proteomes" id="UP000078397">
    <property type="component" value="Unassembled WGS sequence"/>
</dbReference>
<proteinExistence type="predicted"/>